<evidence type="ECO:0000313" key="2">
    <source>
        <dbReference type="EMBL" id="TNN21478.1"/>
    </source>
</evidence>
<organism evidence="2 3">
    <name type="scientific">Liparis tanakae</name>
    <name type="common">Tanaka's snailfish</name>
    <dbReference type="NCBI Taxonomy" id="230148"/>
    <lineage>
        <taxon>Eukaryota</taxon>
        <taxon>Metazoa</taxon>
        <taxon>Chordata</taxon>
        <taxon>Craniata</taxon>
        <taxon>Vertebrata</taxon>
        <taxon>Euteleostomi</taxon>
        <taxon>Actinopterygii</taxon>
        <taxon>Neopterygii</taxon>
        <taxon>Teleostei</taxon>
        <taxon>Neoteleostei</taxon>
        <taxon>Acanthomorphata</taxon>
        <taxon>Eupercaria</taxon>
        <taxon>Perciformes</taxon>
        <taxon>Cottioidei</taxon>
        <taxon>Cottales</taxon>
        <taxon>Liparidae</taxon>
        <taxon>Liparis</taxon>
    </lineage>
</organism>
<evidence type="ECO:0000256" key="1">
    <source>
        <dbReference type="SAM" id="Phobius"/>
    </source>
</evidence>
<dbReference type="Proteomes" id="UP000314294">
    <property type="component" value="Unassembled WGS sequence"/>
</dbReference>
<gene>
    <name evidence="2" type="ORF">EYF80_068411</name>
</gene>
<name>A0A4Z2DYI3_9TELE</name>
<keyword evidence="1" id="KW-0812">Transmembrane</keyword>
<reference evidence="2 3" key="1">
    <citation type="submission" date="2019-03" db="EMBL/GenBank/DDBJ databases">
        <title>First draft genome of Liparis tanakae, snailfish: a comprehensive survey of snailfish specific genes.</title>
        <authorList>
            <person name="Kim W."/>
            <person name="Song I."/>
            <person name="Jeong J.-H."/>
            <person name="Kim D."/>
            <person name="Kim S."/>
            <person name="Ryu S."/>
            <person name="Song J.Y."/>
            <person name="Lee S.K."/>
        </authorList>
    </citation>
    <scope>NUCLEOTIDE SEQUENCE [LARGE SCALE GENOMIC DNA]</scope>
    <source>
        <tissue evidence="2">Muscle</tissue>
    </source>
</reference>
<protein>
    <submittedName>
        <fullName evidence="2">Uncharacterized protein</fullName>
    </submittedName>
</protein>
<evidence type="ECO:0000313" key="3">
    <source>
        <dbReference type="Proteomes" id="UP000314294"/>
    </source>
</evidence>
<accession>A0A4Z2DYI3</accession>
<keyword evidence="1" id="KW-1133">Transmembrane helix</keyword>
<comment type="caution">
    <text evidence="2">The sequence shown here is derived from an EMBL/GenBank/DDBJ whole genome shotgun (WGS) entry which is preliminary data.</text>
</comment>
<proteinExistence type="predicted"/>
<dbReference type="AlphaFoldDB" id="A0A4Z2DYI3"/>
<keyword evidence="3" id="KW-1185">Reference proteome</keyword>
<feature type="transmembrane region" description="Helical" evidence="1">
    <location>
        <begin position="83"/>
        <end position="105"/>
    </location>
</feature>
<dbReference type="EMBL" id="SRLO01027740">
    <property type="protein sequence ID" value="TNN21478.1"/>
    <property type="molecule type" value="Genomic_DNA"/>
</dbReference>
<keyword evidence="1" id="KW-0472">Membrane</keyword>
<sequence>MALCSRPRLLPDSHAMTSRLPAAVERGVPLGALIRLLRLLHMDVSIHSRGHDPQLRPHTHSSRMDTITLSGTNELLPTLTSQLTFITCDCCLLFFISLFFTRLFMFTCRCVYELSED</sequence>